<sequence>MGGGYPPRAAVSLLPLLLMLLRLSPAPSSAALRARRRYDSIFVFGDSFTDTGNNPAVFAWYSVFDPVMRPPYGSTFFGFPTGRNCDGRLAIDFVAEGLGVPLVPPFLAHEGGFRGGANFAVGGATAIDAAFFHDDGEPPGPGADDKYKFPLNTSLAVQLQWFESLVPSLCATTKECEEFLGRSLFFVGELGYNDYSFSLVKGKTSVQQLRSLVPDVIKTISMSIERLIMHGATSLVVSGMVPAGCEPPILDLFSSADGPAACYDPRTGCLKEMNELSVHHNTLLQESLEKIRTKHQDVEIIYADFFSPIMEMVESPTKFGFEEDALTVCCGGPGKYHCTPAIVCGDPGSTTCKDPSARMFWDGAHLTEAANRYIADGWLRSITSPATATN</sequence>
<proteinExistence type="inferred from homology"/>
<dbReference type="InterPro" id="IPR001087">
    <property type="entry name" value="GDSL"/>
</dbReference>
<dbReference type="Pfam" id="PF00657">
    <property type="entry name" value="Lipase_GDSL"/>
    <property type="match status" value="1"/>
</dbReference>
<protein>
    <recommendedName>
        <fullName evidence="8">GDSL esterase/lipase</fullName>
    </recommendedName>
</protein>
<dbReference type="Gene3D" id="3.40.50.1110">
    <property type="entry name" value="SGNH hydrolase"/>
    <property type="match status" value="1"/>
</dbReference>
<evidence type="ECO:0000256" key="4">
    <source>
        <dbReference type="ARBA" id="ARBA00023180"/>
    </source>
</evidence>
<comment type="similarity">
    <text evidence="1">Belongs to the 'GDSL' lipolytic enzyme family.</text>
</comment>
<dbReference type="AlphaFoldDB" id="A0ABC8Z000"/>
<evidence type="ECO:0000256" key="5">
    <source>
        <dbReference type="SAM" id="SignalP"/>
    </source>
</evidence>
<evidence type="ECO:0000313" key="6">
    <source>
        <dbReference type="EMBL" id="CAL4952452.1"/>
    </source>
</evidence>
<keyword evidence="4" id="KW-0325">Glycoprotein</keyword>
<reference evidence="6" key="1">
    <citation type="submission" date="2024-10" db="EMBL/GenBank/DDBJ databases">
        <authorList>
            <person name="Ryan C."/>
        </authorList>
    </citation>
    <scope>NUCLEOTIDE SEQUENCE [LARGE SCALE GENOMIC DNA]</scope>
</reference>
<evidence type="ECO:0000256" key="3">
    <source>
        <dbReference type="ARBA" id="ARBA00022801"/>
    </source>
</evidence>
<evidence type="ECO:0000256" key="1">
    <source>
        <dbReference type="ARBA" id="ARBA00008668"/>
    </source>
</evidence>
<accession>A0ABC8Z000</accession>
<feature type="signal peptide" evidence="5">
    <location>
        <begin position="1"/>
        <end position="31"/>
    </location>
</feature>
<dbReference type="GO" id="GO:0016787">
    <property type="term" value="F:hydrolase activity"/>
    <property type="evidence" value="ECO:0007669"/>
    <property type="project" value="UniProtKB-KW"/>
</dbReference>
<dbReference type="InterPro" id="IPR035669">
    <property type="entry name" value="SGNH_plant_lipase-like"/>
</dbReference>
<dbReference type="SUPFAM" id="SSF52266">
    <property type="entry name" value="SGNH hydrolase"/>
    <property type="match status" value="1"/>
</dbReference>
<keyword evidence="7" id="KW-1185">Reference proteome</keyword>
<dbReference type="EMBL" id="OZ075127">
    <property type="protein sequence ID" value="CAL4952452.1"/>
    <property type="molecule type" value="Genomic_DNA"/>
</dbReference>
<name>A0ABC8Z000_9POAL</name>
<evidence type="ECO:0008006" key="8">
    <source>
        <dbReference type="Google" id="ProtNLM"/>
    </source>
</evidence>
<gene>
    <name evidence="6" type="ORF">URODEC1_LOCUS39521</name>
</gene>
<dbReference type="InterPro" id="IPR036514">
    <property type="entry name" value="SGNH_hydro_sf"/>
</dbReference>
<dbReference type="PANTHER" id="PTHR22835">
    <property type="entry name" value="ZINC FINGER FYVE DOMAIN CONTAINING PROTEIN"/>
    <property type="match status" value="1"/>
</dbReference>
<evidence type="ECO:0000313" key="7">
    <source>
        <dbReference type="Proteomes" id="UP001497457"/>
    </source>
</evidence>
<dbReference type="PANTHER" id="PTHR22835:SF565">
    <property type="entry name" value="GDSL ESTERASE_LIPASE"/>
    <property type="match status" value="1"/>
</dbReference>
<evidence type="ECO:0000256" key="2">
    <source>
        <dbReference type="ARBA" id="ARBA00022729"/>
    </source>
</evidence>
<organism evidence="6 7">
    <name type="scientific">Urochloa decumbens</name>
    <dbReference type="NCBI Taxonomy" id="240449"/>
    <lineage>
        <taxon>Eukaryota</taxon>
        <taxon>Viridiplantae</taxon>
        <taxon>Streptophyta</taxon>
        <taxon>Embryophyta</taxon>
        <taxon>Tracheophyta</taxon>
        <taxon>Spermatophyta</taxon>
        <taxon>Magnoliopsida</taxon>
        <taxon>Liliopsida</taxon>
        <taxon>Poales</taxon>
        <taxon>Poaceae</taxon>
        <taxon>PACMAD clade</taxon>
        <taxon>Panicoideae</taxon>
        <taxon>Panicodae</taxon>
        <taxon>Paniceae</taxon>
        <taxon>Melinidinae</taxon>
        <taxon>Urochloa</taxon>
    </lineage>
</organism>
<feature type="chain" id="PRO_5044881018" description="GDSL esterase/lipase" evidence="5">
    <location>
        <begin position="32"/>
        <end position="390"/>
    </location>
</feature>
<keyword evidence="2 5" id="KW-0732">Signal</keyword>
<keyword evidence="3" id="KW-0378">Hydrolase</keyword>
<dbReference type="CDD" id="cd01837">
    <property type="entry name" value="SGNH_plant_lipase_like"/>
    <property type="match status" value="1"/>
</dbReference>
<dbReference type="Proteomes" id="UP001497457">
    <property type="component" value="Chromosome 17b"/>
</dbReference>